<feature type="transmembrane region" description="Helical" evidence="1">
    <location>
        <begin position="43"/>
        <end position="65"/>
    </location>
</feature>
<dbReference type="EMBL" id="JAKLTR010000024">
    <property type="protein sequence ID" value="MCG2617688.1"/>
    <property type="molecule type" value="Genomic_DNA"/>
</dbReference>
<feature type="transmembrane region" description="Helical" evidence="1">
    <location>
        <begin position="92"/>
        <end position="115"/>
    </location>
</feature>
<feature type="transmembrane region" description="Helical" evidence="1">
    <location>
        <begin position="127"/>
        <end position="147"/>
    </location>
</feature>
<evidence type="ECO:0000313" key="3">
    <source>
        <dbReference type="Proteomes" id="UP001165367"/>
    </source>
</evidence>
<keyword evidence="1" id="KW-1133">Transmembrane helix</keyword>
<comment type="caution">
    <text evidence="2">The sequence shown here is derived from an EMBL/GenBank/DDBJ whole genome shotgun (WGS) entry which is preliminary data.</text>
</comment>
<sequence>MATGMLHLHNLLRWVVLILLLVSIFKAYTGWQQKRSFTAGDRKVWLFTLISSHINLLIGLFLLFLGKQYGILKIKDQLPEGISIMSNKPLRFFWIEHPVFMIIAIILVTAGYKMAKKPIADELKFKRAFWLFFIALLAILVAIPWPFREVIGRPLFPGMH</sequence>
<protein>
    <recommendedName>
        <fullName evidence="4">Cytochrome B</fullName>
    </recommendedName>
</protein>
<dbReference type="RefSeq" id="WP_237876500.1">
    <property type="nucleotide sequence ID" value="NZ_JAKLTR010000024.1"/>
</dbReference>
<keyword evidence="3" id="KW-1185">Reference proteome</keyword>
<evidence type="ECO:0008006" key="4">
    <source>
        <dbReference type="Google" id="ProtNLM"/>
    </source>
</evidence>
<proteinExistence type="predicted"/>
<gene>
    <name evidence="2" type="ORF">LZZ85_25530</name>
</gene>
<dbReference type="Proteomes" id="UP001165367">
    <property type="component" value="Unassembled WGS sequence"/>
</dbReference>
<evidence type="ECO:0000313" key="2">
    <source>
        <dbReference type="EMBL" id="MCG2617688.1"/>
    </source>
</evidence>
<reference evidence="2" key="1">
    <citation type="submission" date="2022-01" db="EMBL/GenBank/DDBJ databases">
        <authorList>
            <person name="Jo J.-H."/>
            <person name="Im W.-T."/>
        </authorList>
    </citation>
    <scope>NUCLEOTIDE SEQUENCE</scope>
    <source>
        <strain evidence="2">NA20</strain>
    </source>
</reference>
<evidence type="ECO:0000256" key="1">
    <source>
        <dbReference type="SAM" id="Phobius"/>
    </source>
</evidence>
<organism evidence="2 3">
    <name type="scientific">Terrimonas ginsenosidimutans</name>
    <dbReference type="NCBI Taxonomy" id="2908004"/>
    <lineage>
        <taxon>Bacteria</taxon>
        <taxon>Pseudomonadati</taxon>
        <taxon>Bacteroidota</taxon>
        <taxon>Chitinophagia</taxon>
        <taxon>Chitinophagales</taxon>
        <taxon>Chitinophagaceae</taxon>
        <taxon>Terrimonas</taxon>
    </lineage>
</organism>
<name>A0ABS9KZE5_9BACT</name>
<feature type="transmembrane region" description="Helical" evidence="1">
    <location>
        <begin position="12"/>
        <end position="31"/>
    </location>
</feature>
<accession>A0ABS9KZE5</accession>
<keyword evidence="1" id="KW-0472">Membrane</keyword>
<keyword evidence="1" id="KW-0812">Transmembrane</keyword>